<feature type="non-terminal residue" evidence="1">
    <location>
        <position position="1"/>
    </location>
</feature>
<sequence length="81" mass="8695">KPNISVVKSAQVATQAKTERSAWLDLNSPIAKLEMGGFELINNSETTPASPAGKAGMLPLVWACPLPFRVPRCSGWSRCDP</sequence>
<accession>A0A9N9Z4N1</accession>
<dbReference type="OrthoDB" id="10342888at2759"/>
<proteinExistence type="predicted"/>
<reference evidence="1" key="1">
    <citation type="submission" date="2021-10" db="EMBL/GenBank/DDBJ databases">
        <authorList>
            <person name="Piombo E."/>
        </authorList>
    </citation>
    <scope>NUCLEOTIDE SEQUENCE</scope>
</reference>
<dbReference type="Proteomes" id="UP000775872">
    <property type="component" value="Unassembled WGS sequence"/>
</dbReference>
<feature type="non-terminal residue" evidence="1">
    <location>
        <position position="81"/>
    </location>
</feature>
<dbReference type="EMBL" id="CABFOC020000035">
    <property type="protein sequence ID" value="CAH0048971.1"/>
    <property type="molecule type" value="Genomic_DNA"/>
</dbReference>
<gene>
    <name evidence="1" type="ORF">CSOL1703_00000921</name>
</gene>
<name>A0A9N9Z4N1_9HYPO</name>
<dbReference type="AlphaFoldDB" id="A0A9N9Z4N1"/>
<evidence type="ECO:0000313" key="2">
    <source>
        <dbReference type="Proteomes" id="UP000775872"/>
    </source>
</evidence>
<protein>
    <submittedName>
        <fullName evidence="1">Uncharacterized protein</fullName>
    </submittedName>
</protein>
<evidence type="ECO:0000313" key="1">
    <source>
        <dbReference type="EMBL" id="CAH0048971.1"/>
    </source>
</evidence>
<organism evidence="1 2">
    <name type="scientific">Clonostachys solani</name>
    <dbReference type="NCBI Taxonomy" id="160281"/>
    <lineage>
        <taxon>Eukaryota</taxon>
        <taxon>Fungi</taxon>
        <taxon>Dikarya</taxon>
        <taxon>Ascomycota</taxon>
        <taxon>Pezizomycotina</taxon>
        <taxon>Sordariomycetes</taxon>
        <taxon>Hypocreomycetidae</taxon>
        <taxon>Hypocreales</taxon>
        <taxon>Bionectriaceae</taxon>
        <taxon>Clonostachys</taxon>
    </lineage>
</organism>
<keyword evidence="2" id="KW-1185">Reference proteome</keyword>
<comment type="caution">
    <text evidence="1">The sequence shown here is derived from an EMBL/GenBank/DDBJ whole genome shotgun (WGS) entry which is preliminary data.</text>
</comment>